<evidence type="ECO:0000313" key="1">
    <source>
        <dbReference type="EMBL" id="KAL2062779.1"/>
    </source>
</evidence>
<reference evidence="1 2" key="1">
    <citation type="journal article" date="2024" name="Commun. Biol.">
        <title>Comparative genomic analysis of thermophilic fungi reveals convergent evolutionary adaptations and gene losses.</title>
        <authorList>
            <person name="Steindorff A.S."/>
            <person name="Aguilar-Pontes M.V."/>
            <person name="Robinson A.J."/>
            <person name="Andreopoulos B."/>
            <person name="LaButti K."/>
            <person name="Kuo A."/>
            <person name="Mondo S."/>
            <person name="Riley R."/>
            <person name="Otillar R."/>
            <person name="Haridas S."/>
            <person name="Lipzen A."/>
            <person name="Grimwood J."/>
            <person name="Schmutz J."/>
            <person name="Clum A."/>
            <person name="Reid I.D."/>
            <person name="Moisan M.C."/>
            <person name="Butler G."/>
            <person name="Nguyen T.T.M."/>
            <person name="Dewar K."/>
            <person name="Conant G."/>
            <person name="Drula E."/>
            <person name="Henrissat B."/>
            <person name="Hansel C."/>
            <person name="Singer S."/>
            <person name="Hutchinson M.I."/>
            <person name="de Vries R.P."/>
            <person name="Natvig D.O."/>
            <person name="Powell A.J."/>
            <person name="Tsang A."/>
            <person name="Grigoriev I.V."/>
        </authorList>
    </citation>
    <scope>NUCLEOTIDE SEQUENCE [LARGE SCALE GENOMIC DNA]</scope>
    <source>
        <strain evidence="1 2">CBS 494.80</strain>
    </source>
</reference>
<gene>
    <name evidence="1" type="ORF">VTL71DRAFT_5851</name>
</gene>
<evidence type="ECO:0000313" key="2">
    <source>
        <dbReference type="Proteomes" id="UP001595075"/>
    </source>
</evidence>
<accession>A0ABR4C0E2</accession>
<dbReference type="Proteomes" id="UP001595075">
    <property type="component" value="Unassembled WGS sequence"/>
</dbReference>
<comment type="caution">
    <text evidence="1">The sequence shown here is derived from an EMBL/GenBank/DDBJ whole genome shotgun (WGS) entry which is preliminary data.</text>
</comment>
<dbReference type="EMBL" id="JAZHXI010000016">
    <property type="protein sequence ID" value="KAL2062779.1"/>
    <property type="molecule type" value="Genomic_DNA"/>
</dbReference>
<sequence>MSALSPSYA</sequence>
<protein>
    <submittedName>
        <fullName evidence="1">Uncharacterized protein</fullName>
    </submittedName>
</protein>
<name>A0ABR4C0E2_9HELO</name>
<keyword evidence="2" id="KW-1185">Reference proteome</keyword>
<proteinExistence type="predicted"/>
<organism evidence="1 2">
    <name type="scientific">Oculimacula yallundae</name>
    <dbReference type="NCBI Taxonomy" id="86028"/>
    <lineage>
        <taxon>Eukaryota</taxon>
        <taxon>Fungi</taxon>
        <taxon>Dikarya</taxon>
        <taxon>Ascomycota</taxon>
        <taxon>Pezizomycotina</taxon>
        <taxon>Leotiomycetes</taxon>
        <taxon>Helotiales</taxon>
        <taxon>Ploettnerulaceae</taxon>
        <taxon>Oculimacula</taxon>
    </lineage>
</organism>